<keyword evidence="4 6" id="KW-1015">Disulfide bond</keyword>
<dbReference type="Pfam" id="PF00008">
    <property type="entry name" value="EGF"/>
    <property type="match status" value="1"/>
</dbReference>
<accession>A0A8S3RN39</accession>
<evidence type="ECO:0000256" key="6">
    <source>
        <dbReference type="PROSITE-ProRule" id="PRU00076"/>
    </source>
</evidence>
<evidence type="ECO:0000256" key="3">
    <source>
        <dbReference type="ARBA" id="ARBA00022737"/>
    </source>
</evidence>
<evidence type="ECO:0000259" key="9">
    <source>
        <dbReference type="PROSITE" id="PS50234"/>
    </source>
</evidence>
<protein>
    <submittedName>
        <fullName evidence="10">Uncharacterized protein</fullName>
    </submittedName>
</protein>
<feature type="domain" description="VWFA" evidence="9">
    <location>
        <begin position="379"/>
        <end position="558"/>
    </location>
</feature>
<dbReference type="SMART" id="SM00181">
    <property type="entry name" value="EGF"/>
    <property type="match status" value="2"/>
</dbReference>
<evidence type="ECO:0000256" key="2">
    <source>
        <dbReference type="ARBA" id="ARBA00022729"/>
    </source>
</evidence>
<dbReference type="Gene3D" id="3.40.50.410">
    <property type="entry name" value="von Willebrand factor, type A domain"/>
    <property type="match status" value="2"/>
</dbReference>
<dbReference type="Pfam" id="PF00092">
    <property type="entry name" value="VWA"/>
    <property type="match status" value="2"/>
</dbReference>
<dbReference type="CDD" id="cd00054">
    <property type="entry name" value="EGF_CA"/>
    <property type="match status" value="2"/>
</dbReference>
<name>A0A8S3RN39_MYTED</name>
<keyword evidence="5" id="KW-0325">Glycoprotein</keyword>
<keyword evidence="1 6" id="KW-0245">EGF-like domain</keyword>
<comment type="caution">
    <text evidence="6">Lacks conserved residue(s) required for the propagation of feature annotation.</text>
</comment>
<proteinExistence type="predicted"/>
<evidence type="ECO:0000256" key="5">
    <source>
        <dbReference type="ARBA" id="ARBA00023180"/>
    </source>
</evidence>
<dbReference type="PANTHER" id="PTHR24020">
    <property type="entry name" value="COLLAGEN ALPHA"/>
    <property type="match status" value="1"/>
</dbReference>
<dbReference type="InterPro" id="IPR001881">
    <property type="entry name" value="EGF-like_Ca-bd_dom"/>
</dbReference>
<dbReference type="InterPro" id="IPR018097">
    <property type="entry name" value="EGF_Ca-bd_CS"/>
</dbReference>
<organism evidence="10 11">
    <name type="scientific">Mytilus edulis</name>
    <name type="common">Blue mussel</name>
    <dbReference type="NCBI Taxonomy" id="6550"/>
    <lineage>
        <taxon>Eukaryota</taxon>
        <taxon>Metazoa</taxon>
        <taxon>Spiralia</taxon>
        <taxon>Lophotrochozoa</taxon>
        <taxon>Mollusca</taxon>
        <taxon>Bivalvia</taxon>
        <taxon>Autobranchia</taxon>
        <taxon>Pteriomorphia</taxon>
        <taxon>Mytilida</taxon>
        <taxon>Mytiloidea</taxon>
        <taxon>Mytilidae</taxon>
        <taxon>Mytilinae</taxon>
        <taxon>Mytilus</taxon>
    </lineage>
</organism>
<feature type="chain" id="PRO_5035739664" evidence="7">
    <location>
        <begin position="22"/>
        <end position="569"/>
    </location>
</feature>
<dbReference type="GO" id="GO:0005509">
    <property type="term" value="F:calcium ion binding"/>
    <property type="evidence" value="ECO:0007669"/>
    <property type="project" value="InterPro"/>
</dbReference>
<feature type="disulfide bond" evidence="6">
    <location>
        <begin position="165"/>
        <end position="174"/>
    </location>
</feature>
<evidence type="ECO:0000256" key="4">
    <source>
        <dbReference type="ARBA" id="ARBA00023157"/>
    </source>
</evidence>
<dbReference type="InterPro" id="IPR002035">
    <property type="entry name" value="VWF_A"/>
</dbReference>
<feature type="domain" description="VWFA" evidence="9">
    <location>
        <begin position="184"/>
        <end position="364"/>
    </location>
</feature>
<dbReference type="PANTHER" id="PTHR24020:SF84">
    <property type="entry name" value="VWFA DOMAIN-CONTAINING PROTEIN"/>
    <property type="match status" value="1"/>
</dbReference>
<evidence type="ECO:0000256" key="7">
    <source>
        <dbReference type="SAM" id="SignalP"/>
    </source>
</evidence>
<feature type="signal peptide" evidence="7">
    <location>
        <begin position="1"/>
        <end position="21"/>
    </location>
</feature>
<dbReference type="InterPro" id="IPR036465">
    <property type="entry name" value="vWFA_dom_sf"/>
</dbReference>
<feature type="domain" description="EGF-like" evidence="8">
    <location>
        <begin position="139"/>
        <end position="175"/>
    </location>
</feature>
<dbReference type="PROSITE" id="PS50234">
    <property type="entry name" value="VWFA"/>
    <property type="match status" value="2"/>
</dbReference>
<keyword evidence="11" id="KW-1185">Reference proteome</keyword>
<dbReference type="Pfam" id="PF12661">
    <property type="entry name" value="hEGF"/>
    <property type="match status" value="1"/>
</dbReference>
<dbReference type="FunFam" id="2.10.25.10:FF:000472">
    <property type="entry name" value="Uncharacterized protein, isoform A"/>
    <property type="match status" value="1"/>
</dbReference>
<gene>
    <name evidence="10" type="ORF">MEDL_23775</name>
</gene>
<dbReference type="EMBL" id="CAJPWZ010001207">
    <property type="protein sequence ID" value="CAG2209658.1"/>
    <property type="molecule type" value="Genomic_DNA"/>
</dbReference>
<evidence type="ECO:0000313" key="10">
    <source>
        <dbReference type="EMBL" id="CAG2209658.1"/>
    </source>
</evidence>
<dbReference type="PROSITE" id="PS01186">
    <property type="entry name" value="EGF_2"/>
    <property type="match status" value="1"/>
</dbReference>
<evidence type="ECO:0000256" key="1">
    <source>
        <dbReference type="ARBA" id="ARBA00022536"/>
    </source>
</evidence>
<reference evidence="10" key="1">
    <citation type="submission" date="2021-03" db="EMBL/GenBank/DDBJ databases">
        <authorList>
            <person name="Bekaert M."/>
        </authorList>
    </citation>
    <scope>NUCLEOTIDE SEQUENCE</scope>
</reference>
<dbReference type="PROSITE" id="PS00010">
    <property type="entry name" value="ASX_HYDROXYL"/>
    <property type="match status" value="2"/>
</dbReference>
<evidence type="ECO:0000313" key="11">
    <source>
        <dbReference type="Proteomes" id="UP000683360"/>
    </source>
</evidence>
<dbReference type="Gene3D" id="2.10.25.10">
    <property type="entry name" value="Laminin"/>
    <property type="match status" value="2"/>
</dbReference>
<dbReference type="InterPro" id="IPR050525">
    <property type="entry name" value="ECM_Assembly_Org"/>
</dbReference>
<dbReference type="Proteomes" id="UP000683360">
    <property type="component" value="Unassembled WGS sequence"/>
</dbReference>
<sequence>MICNGVWIYVMLCLATDEVISSKVSWNLPASVAKSFLTSRHERSDPRCDEVEGYCEHNKQICMQHNENSREIRCSTSSCLPTQTCYLATPCPSHWQIGCTDDQCLSFPCSNGGSCHDLTGSYRCNCIPGWDEATSCSTDKNECLSVPCQNGGSCTDKWANFSCHCTKRFNGTTCEKDCRPGHADITFIVDSSSSQESDINRTIEFISKFVNKLPMGANDYQFSVITYGFTAQVLFDFNDFSSKPDILQALKQIHGIHSPTYTKVALSKAVELARNTTSGSRLTNASHYIILLYDGLSSDRHDAENYALSLNQLSAYHRPIRSIMTVAVGRSVDHSEMVMLSNKPELTFDLLHFDDIYNKILKDTAHKDCTDCMRHTDTDIIILQDININQTSVGYRSRQEAIRRVIEKVVRYNADAHIGLYSYTNNISQVFSLFWSNNTDKMVAAALQVDRKGNLTSNLSFALNQLRQKGFISSNGGRGSNRKIIVIVSDGKWLDFANIKREVTLLQQSHIEVVGVVAGQDCSYDNFVSVLFDPSHVYYVAENDFTSLESFAGMTSYYKCDNDIFIKRQ</sequence>
<dbReference type="SMART" id="SM00179">
    <property type="entry name" value="EGF_CA"/>
    <property type="match status" value="2"/>
</dbReference>
<comment type="caution">
    <text evidence="10">The sequence shown here is derived from an EMBL/GenBank/DDBJ whole genome shotgun (WGS) entry which is preliminary data.</text>
</comment>
<dbReference type="OrthoDB" id="6055007at2759"/>
<dbReference type="PROSITE" id="PS00022">
    <property type="entry name" value="EGF_1"/>
    <property type="match status" value="1"/>
</dbReference>
<dbReference type="PROSITE" id="PS50026">
    <property type="entry name" value="EGF_3"/>
    <property type="match status" value="2"/>
</dbReference>
<dbReference type="AlphaFoldDB" id="A0A8S3RN39"/>
<dbReference type="InterPro" id="IPR000152">
    <property type="entry name" value="EGF-type_Asp/Asn_hydroxyl_site"/>
</dbReference>
<dbReference type="InterPro" id="IPR013032">
    <property type="entry name" value="EGF-like_CS"/>
</dbReference>
<dbReference type="SUPFAM" id="SSF57196">
    <property type="entry name" value="EGF/Laminin"/>
    <property type="match status" value="1"/>
</dbReference>
<evidence type="ECO:0000259" key="8">
    <source>
        <dbReference type="PROSITE" id="PS50026"/>
    </source>
</evidence>
<dbReference type="PROSITE" id="PS01187">
    <property type="entry name" value="EGF_CA"/>
    <property type="match status" value="1"/>
</dbReference>
<dbReference type="CDD" id="cd01450">
    <property type="entry name" value="vWFA_subfamily_ECM"/>
    <property type="match status" value="1"/>
</dbReference>
<dbReference type="SUPFAM" id="SSF53300">
    <property type="entry name" value="vWA-like"/>
    <property type="match status" value="2"/>
</dbReference>
<feature type="domain" description="EGF-like" evidence="8">
    <location>
        <begin position="100"/>
        <end position="137"/>
    </location>
</feature>
<dbReference type="InterPro" id="IPR000742">
    <property type="entry name" value="EGF"/>
</dbReference>
<keyword evidence="3" id="KW-0677">Repeat</keyword>
<dbReference type="SMART" id="SM00327">
    <property type="entry name" value="VWA"/>
    <property type="match status" value="2"/>
</dbReference>
<keyword evidence="2 7" id="KW-0732">Signal</keyword>